<sequence>MVGMQVQYPDQTRAKWEAMAADQDIMCEFYRRGYGDWHDTARQIIDQVCAEKHNLYLWPFLRMPKLRRWYSRTGNVLLLGDAAHAIPPSSGQGVNQALEDVDALVLLLKNSRDLLGALHTWQTLRQARIDAVFDWATNSTNVQRLPEAERNRLIKEGKVKDPRATENFDDMSWLYKFNLEKEIAHLTKAEAHA</sequence>
<protein>
    <submittedName>
        <fullName evidence="1">Uncharacterized protein</fullName>
    </submittedName>
</protein>
<organism evidence="1 2">
    <name type="scientific">Neophaeococcomyces mojaviensis</name>
    <dbReference type="NCBI Taxonomy" id="3383035"/>
    <lineage>
        <taxon>Eukaryota</taxon>
        <taxon>Fungi</taxon>
        <taxon>Dikarya</taxon>
        <taxon>Ascomycota</taxon>
        <taxon>Pezizomycotina</taxon>
        <taxon>Eurotiomycetes</taxon>
        <taxon>Chaetothyriomycetidae</taxon>
        <taxon>Chaetothyriales</taxon>
        <taxon>Chaetothyriales incertae sedis</taxon>
        <taxon>Neophaeococcomyces</taxon>
    </lineage>
</organism>
<reference evidence="1" key="1">
    <citation type="submission" date="2022-10" db="EMBL/GenBank/DDBJ databases">
        <title>Culturing micro-colonial fungi from biological soil crusts in the Mojave desert and describing Neophaeococcomyces mojavensis, and introducing the new genera and species Taxawa tesnikishii.</title>
        <authorList>
            <person name="Kurbessoian T."/>
            <person name="Stajich J.E."/>
        </authorList>
    </citation>
    <scope>NUCLEOTIDE SEQUENCE</scope>
    <source>
        <strain evidence="1">JES_112</strain>
    </source>
</reference>
<dbReference type="Proteomes" id="UP001172386">
    <property type="component" value="Unassembled WGS sequence"/>
</dbReference>
<accession>A0ACC2ZYH5</accession>
<evidence type="ECO:0000313" key="2">
    <source>
        <dbReference type="Proteomes" id="UP001172386"/>
    </source>
</evidence>
<gene>
    <name evidence="1" type="ORF">H2198_008131</name>
</gene>
<comment type="caution">
    <text evidence="1">The sequence shown here is derived from an EMBL/GenBank/DDBJ whole genome shotgun (WGS) entry which is preliminary data.</text>
</comment>
<evidence type="ECO:0000313" key="1">
    <source>
        <dbReference type="EMBL" id="KAJ9652651.1"/>
    </source>
</evidence>
<dbReference type="EMBL" id="JAPDRQ010000189">
    <property type="protein sequence ID" value="KAJ9652651.1"/>
    <property type="molecule type" value="Genomic_DNA"/>
</dbReference>
<keyword evidence="2" id="KW-1185">Reference proteome</keyword>
<name>A0ACC2ZYH5_9EURO</name>
<proteinExistence type="predicted"/>